<accession>A0A9P0ZHH1</accession>
<dbReference type="OrthoDB" id="1740028at2759"/>
<keyword evidence="1" id="KW-0472">Membrane</keyword>
<dbReference type="EMBL" id="CAMAPE010000038">
    <property type="protein sequence ID" value="CAH9100419.1"/>
    <property type="molecule type" value="Genomic_DNA"/>
</dbReference>
<evidence type="ECO:0000313" key="2">
    <source>
        <dbReference type="EMBL" id="CAH9100419.1"/>
    </source>
</evidence>
<protein>
    <submittedName>
        <fullName evidence="2">Uncharacterized protein</fullName>
    </submittedName>
</protein>
<name>A0A9P0ZHH1_CUSEU</name>
<proteinExistence type="predicted"/>
<gene>
    <name evidence="2" type="ORF">CEURO_LOCUS14920</name>
</gene>
<keyword evidence="3" id="KW-1185">Reference proteome</keyword>
<dbReference type="Proteomes" id="UP001152484">
    <property type="component" value="Unassembled WGS sequence"/>
</dbReference>
<feature type="transmembrane region" description="Helical" evidence="1">
    <location>
        <begin position="73"/>
        <end position="95"/>
    </location>
</feature>
<dbReference type="AlphaFoldDB" id="A0A9P0ZHH1"/>
<keyword evidence="1" id="KW-1133">Transmembrane helix</keyword>
<reference evidence="2" key="1">
    <citation type="submission" date="2022-07" db="EMBL/GenBank/DDBJ databases">
        <authorList>
            <person name="Macas J."/>
            <person name="Novak P."/>
            <person name="Neumann P."/>
        </authorList>
    </citation>
    <scope>NUCLEOTIDE SEQUENCE</scope>
</reference>
<sequence>MEFPMGFSSFSHSLVKNFEDPAVFANNKWTQLTTCSLSVNFTLEVWQHVRHWLKIRKNTSTVLSTVKLCIKEYGGMMITSKTILLAFCCTVYVVWKTRNQIIFSQKVISVKDVFLEIEGLVYKVLLRLYPSNHIDF</sequence>
<evidence type="ECO:0000313" key="3">
    <source>
        <dbReference type="Proteomes" id="UP001152484"/>
    </source>
</evidence>
<organism evidence="2 3">
    <name type="scientific">Cuscuta europaea</name>
    <name type="common">European dodder</name>
    <dbReference type="NCBI Taxonomy" id="41803"/>
    <lineage>
        <taxon>Eukaryota</taxon>
        <taxon>Viridiplantae</taxon>
        <taxon>Streptophyta</taxon>
        <taxon>Embryophyta</taxon>
        <taxon>Tracheophyta</taxon>
        <taxon>Spermatophyta</taxon>
        <taxon>Magnoliopsida</taxon>
        <taxon>eudicotyledons</taxon>
        <taxon>Gunneridae</taxon>
        <taxon>Pentapetalae</taxon>
        <taxon>asterids</taxon>
        <taxon>lamiids</taxon>
        <taxon>Solanales</taxon>
        <taxon>Convolvulaceae</taxon>
        <taxon>Cuscuteae</taxon>
        <taxon>Cuscuta</taxon>
        <taxon>Cuscuta subgen. Cuscuta</taxon>
    </lineage>
</organism>
<keyword evidence="1" id="KW-0812">Transmembrane</keyword>
<comment type="caution">
    <text evidence="2">The sequence shown here is derived from an EMBL/GenBank/DDBJ whole genome shotgun (WGS) entry which is preliminary data.</text>
</comment>
<evidence type="ECO:0000256" key="1">
    <source>
        <dbReference type="SAM" id="Phobius"/>
    </source>
</evidence>